<dbReference type="Proteomes" id="UP000077262">
    <property type="component" value="Unassembled WGS sequence"/>
</dbReference>
<dbReference type="SUPFAM" id="SSF56925">
    <property type="entry name" value="OMPA-like"/>
    <property type="match status" value="1"/>
</dbReference>
<reference evidence="2 3" key="1">
    <citation type="submission" date="2016-02" db="EMBL/GenBank/DDBJ databases">
        <authorList>
            <person name="Wen L."/>
            <person name="He K."/>
            <person name="Yang H."/>
        </authorList>
    </citation>
    <scope>NUCLEOTIDE SEQUENCE [LARGE SCALE GENOMIC DNA]</scope>
    <source>
        <strain evidence="2 3">CD09_2</strain>
    </source>
</reference>
<feature type="domain" description="HphA N-terminal heme-binding" evidence="1">
    <location>
        <begin position="8"/>
        <end position="44"/>
    </location>
</feature>
<name>A0A177JM56_SPHYA</name>
<gene>
    <name evidence="2" type="ORF">AX777_22140</name>
</gene>
<dbReference type="AlphaFoldDB" id="A0A177JM56"/>
<evidence type="ECO:0000259" key="1">
    <source>
        <dbReference type="Pfam" id="PF22828"/>
    </source>
</evidence>
<dbReference type="Gene3D" id="2.40.160.90">
    <property type="match status" value="1"/>
</dbReference>
<comment type="caution">
    <text evidence="2">The sequence shown here is derived from an EMBL/GenBank/DDBJ whole genome shotgun (WGS) entry which is preliminary data.</text>
</comment>
<dbReference type="NCBIfam" id="NF041636">
    <property type="entry name" value="slam_lipo"/>
    <property type="match status" value="1"/>
</dbReference>
<dbReference type="InterPro" id="IPR031586">
    <property type="entry name" value="HpuA"/>
</dbReference>
<dbReference type="InterPro" id="IPR011250">
    <property type="entry name" value="OMP/PagP_B-barrel"/>
</dbReference>
<accession>A0A177JM56</accession>
<proteinExistence type="predicted"/>
<dbReference type="Pfam" id="PF16960">
    <property type="entry name" value="HpuA"/>
    <property type="match status" value="1"/>
</dbReference>
<protein>
    <recommendedName>
        <fullName evidence="1">HphA N-terminal heme-binding domain-containing protein</fullName>
    </recommendedName>
</protein>
<organism evidence="2 3">
    <name type="scientific">Sphingobium yanoikuyae</name>
    <name type="common">Sphingomonas yanoikuyae</name>
    <dbReference type="NCBI Taxonomy" id="13690"/>
    <lineage>
        <taxon>Bacteria</taxon>
        <taxon>Pseudomonadati</taxon>
        <taxon>Pseudomonadota</taxon>
        <taxon>Alphaproteobacteria</taxon>
        <taxon>Sphingomonadales</taxon>
        <taxon>Sphingomonadaceae</taxon>
        <taxon>Sphingobium</taxon>
    </lineage>
</organism>
<dbReference type="EMBL" id="LSTR01000044">
    <property type="protein sequence ID" value="OAH42148.1"/>
    <property type="molecule type" value="Genomic_DNA"/>
</dbReference>
<sequence length="168" mass="16781">MSVFTPSNVPHTGLGYFNLSRVGANEVWFGEWTSDNNVSTGDQTVYYVGRDLSATPTAATTATYDVKGINDYQTNGALLTGTITANFDGSGGGTVGGSLTGHQTVSLSNVGISGATFSTVNGGSASIAGGSAEASGAFFGTNAAAIAGIVTSNVDRSLDTAFGGSRTN</sequence>
<evidence type="ECO:0000313" key="2">
    <source>
        <dbReference type="EMBL" id="OAH42148.1"/>
    </source>
</evidence>
<dbReference type="InterPro" id="IPR054843">
    <property type="entry name" value="Slam_hemophilin_C"/>
</dbReference>
<dbReference type="Pfam" id="PF22828">
    <property type="entry name" value="HphA_N"/>
    <property type="match status" value="1"/>
</dbReference>
<dbReference type="InterPro" id="IPR054535">
    <property type="entry name" value="HphA_N"/>
</dbReference>
<evidence type="ECO:0000313" key="3">
    <source>
        <dbReference type="Proteomes" id="UP000077262"/>
    </source>
</evidence>